<gene>
    <name evidence="4" type="ORF">DLJ54_01910</name>
</gene>
<protein>
    <submittedName>
        <fullName evidence="4">Photosystem reaction center subunit H</fullName>
    </submittedName>
</protein>
<reference evidence="4 5" key="1">
    <citation type="journal article" date="2018" name="Syst. Appl. Microbiol.">
        <title>Corynebacterium heidelbergense sp. nov., isolated from the preen glands of Egyptian geese (Alopochen aegyptiacus).</title>
        <authorList>
            <person name="Braun M.S."/>
            <person name="Wang E."/>
            <person name="Zimmermann S."/>
            <person name="Wink M."/>
        </authorList>
    </citation>
    <scope>NUCLEOTIDE SEQUENCE [LARGE SCALE GENOMIC DNA]</scope>
    <source>
        <strain evidence="4 5">647</strain>
    </source>
</reference>
<comment type="caution">
    <text evidence="4">The sequence shown here is derived from an EMBL/GenBank/DDBJ whole genome shotgun (WGS) entry which is preliminary data.</text>
</comment>
<feature type="compositionally biased region" description="Basic and acidic residues" evidence="1">
    <location>
        <begin position="110"/>
        <end position="126"/>
    </location>
</feature>
<evidence type="ECO:0000313" key="4">
    <source>
        <dbReference type="EMBL" id="RAV32743.1"/>
    </source>
</evidence>
<evidence type="ECO:0000259" key="2">
    <source>
        <dbReference type="Pfam" id="PF05239"/>
    </source>
</evidence>
<dbReference type="PANTHER" id="PTHR38463:SF1">
    <property type="entry name" value="STRESS RESPONSE PROTEIN YSNF"/>
    <property type="match status" value="1"/>
</dbReference>
<feature type="region of interest" description="Disordered" evidence="1">
    <location>
        <begin position="110"/>
        <end position="152"/>
    </location>
</feature>
<feature type="compositionally biased region" description="Basic and acidic residues" evidence="1">
    <location>
        <begin position="138"/>
        <end position="152"/>
    </location>
</feature>
<dbReference type="Proteomes" id="UP000251577">
    <property type="component" value="Unassembled WGS sequence"/>
</dbReference>
<feature type="compositionally biased region" description="Basic and acidic residues" evidence="1">
    <location>
        <begin position="259"/>
        <end position="289"/>
    </location>
</feature>
<dbReference type="SUPFAM" id="SSF50346">
    <property type="entry name" value="PRC-barrel domain"/>
    <property type="match status" value="1"/>
</dbReference>
<feature type="domain" description="DUF2382" evidence="3">
    <location>
        <begin position="169"/>
        <end position="276"/>
    </location>
</feature>
<name>A0A364V7V4_9CORY</name>
<dbReference type="InterPro" id="IPR014747">
    <property type="entry name" value="Bac_photo_RC_H_C"/>
</dbReference>
<keyword evidence="5" id="KW-1185">Reference proteome</keyword>
<dbReference type="InterPro" id="IPR027275">
    <property type="entry name" value="PRC-brl_dom"/>
</dbReference>
<dbReference type="InterPro" id="IPR011033">
    <property type="entry name" value="PRC_barrel-like_sf"/>
</dbReference>
<feature type="domain" description="PRC-barrel" evidence="2">
    <location>
        <begin position="4"/>
        <end position="68"/>
    </location>
</feature>
<dbReference type="InterPro" id="IPR052967">
    <property type="entry name" value="Stress_Response_Assoc"/>
</dbReference>
<dbReference type="GO" id="GO:0030077">
    <property type="term" value="C:plasma membrane light-harvesting complex"/>
    <property type="evidence" value="ECO:0007669"/>
    <property type="project" value="InterPro"/>
</dbReference>
<feature type="compositionally biased region" description="Low complexity" evidence="1">
    <location>
        <begin position="127"/>
        <end position="137"/>
    </location>
</feature>
<organism evidence="4 5">
    <name type="scientific">Corynebacterium heidelbergense</name>
    <dbReference type="NCBI Taxonomy" id="2055947"/>
    <lineage>
        <taxon>Bacteria</taxon>
        <taxon>Bacillati</taxon>
        <taxon>Actinomycetota</taxon>
        <taxon>Actinomycetes</taxon>
        <taxon>Mycobacteriales</taxon>
        <taxon>Corynebacteriaceae</taxon>
        <taxon>Corynebacterium</taxon>
    </lineage>
</organism>
<feature type="region of interest" description="Disordered" evidence="1">
    <location>
        <begin position="256"/>
        <end position="289"/>
    </location>
</feature>
<dbReference type="Gene3D" id="3.90.50.10">
    <property type="entry name" value="Photosynthetic Reaction Center, subunit H, domain 2"/>
    <property type="match status" value="1"/>
</dbReference>
<proteinExistence type="predicted"/>
<dbReference type="RefSeq" id="WP_113630174.1">
    <property type="nucleotide sequence ID" value="NZ_QHCV01000011.1"/>
</dbReference>
<dbReference type="Pfam" id="PF09557">
    <property type="entry name" value="DUF2382"/>
    <property type="match status" value="1"/>
</dbReference>
<accession>A0A364V7V4</accession>
<dbReference type="GO" id="GO:0019684">
    <property type="term" value="P:photosynthesis, light reaction"/>
    <property type="evidence" value="ECO:0007669"/>
    <property type="project" value="InterPro"/>
</dbReference>
<dbReference type="NCBIfam" id="TIGR02271">
    <property type="entry name" value="YsnF/AvaK domain"/>
    <property type="match status" value="1"/>
</dbReference>
<evidence type="ECO:0000256" key="1">
    <source>
        <dbReference type="SAM" id="MobiDB-lite"/>
    </source>
</evidence>
<dbReference type="AlphaFoldDB" id="A0A364V7V4"/>
<dbReference type="Pfam" id="PF05239">
    <property type="entry name" value="PRC"/>
    <property type="match status" value="1"/>
</dbReference>
<evidence type="ECO:0000313" key="5">
    <source>
        <dbReference type="Proteomes" id="UP000251577"/>
    </source>
</evidence>
<dbReference type="EMBL" id="QHCV01000011">
    <property type="protein sequence ID" value="RAV32743.1"/>
    <property type="molecule type" value="Genomic_DNA"/>
</dbReference>
<dbReference type="PANTHER" id="PTHR38463">
    <property type="entry name" value="STRESS RESPONSE PROTEIN YSNF"/>
    <property type="match status" value="1"/>
</dbReference>
<evidence type="ECO:0000259" key="3">
    <source>
        <dbReference type="Pfam" id="PF09557"/>
    </source>
</evidence>
<sequence length="289" mass="32531">MTNEKQIHDLFDATAYDREGEKLGSVKEVFLDERTGQPTFVEVGHGLFGMSSSLVPLRGHRLNGDNLQLAFAKDRIADAPSLDVDNGLTPEEQNRVYEHYGVHGSEDTERYATDNRGETNTHREEAATTATTGVGTHTEGHERTATHDEQRHVADRDHAATNNDGEIIRSEERMNVSKENVATGRARLRKYVVTDKETVEVPVTREEVRVERTPISADEAANYKGHIGEESAEVTLHEERVNVSKESVPVEKVNLSKEQITDTERHTEELRKEQIDTDGVTDLKHDDRR</sequence>
<dbReference type="InterPro" id="IPR019060">
    <property type="entry name" value="DUF2382"/>
</dbReference>